<evidence type="ECO:0000256" key="4">
    <source>
        <dbReference type="ARBA" id="ARBA00023014"/>
    </source>
</evidence>
<evidence type="ECO:0000256" key="2">
    <source>
        <dbReference type="ARBA" id="ARBA00022723"/>
    </source>
</evidence>
<evidence type="ECO:0000256" key="1">
    <source>
        <dbReference type="ARBA" id="ARBA00022485"/>
    </source>
</evidence>
<proteinExistence type="predicted"/>
<gene>
    <name evidence="6" type="ORF">HY912_12815</name>
</gene>
<comment type="caution">
    <text evidence="6">The sequence shown here is derived from an EMBL/GenBank/DDBJ whole genome shotgun (WGS) entry which is preliminary data.</text>
</comment>
<dbReference type="PROSITE" id="PS51656">
    <property type="entry name" value="4FE4S"/>
    <property type="match status" value="1"/>
</dbReference>
<reference evidence="6" key="1">
    <citation type="submission" date="2020-07" db="EMBL/GenBank/DDBJ databases">
        <title>Huge and variable diversity of episymbiotic CPR bacteria and DPANN archaea in groundwater ecosystems.</title>
        <authorList>
            <person name="He C.Y."/>
            <person name="Keren R."/>
            <person name="Whittaker M."/>
            <person name="Farag I.F."/>
            <person name="Doudna J."/>
            <person name="Cate J.H.D."/>
            <person name="Banfield J.F."/>
        </authorList>
    </citation>
    <scope>NUCLEOTIDE SEQUENCE</scope>
    <source>
        <strain evidence="6">NC_groundwater_1664_Pr3_B-0.1um_52_9</strain>
    </source>
</reference>
<evidence type="ECO:0000313" key="6">
    <source>
        <dbReference type="EMBL" id="MBI5250369.1"/>
    </source>
</evidence>
<evidence type="ECO:0000259" key="5">
    <source>
        <dbReference type="PROSITE" id="PS51656"/>
    </source>
</evidence>
<evidence type="ECO:0000256" key="3">
    <source>
        <dbReference type="ARBA" id="ARBA00023004"/>
    </source>
</evidence>
<keyword evidence="1" id="KW-0004">4Fe-4S</keyword>
<protein>
    <submittedName>
        <fullName evidence="6">Fe-S cluster protein</fullName>
    </submittedName>
</protein>
<keyword evidence="4" id="KW-0411">Iron-sulfur</keyword>
<name>A0A9D6V2L9_9BACT</name>
<dbReference type="AlphaFoldDB" id="A0A9D6V2L9"/>
<dbReference type="GO" id="GO:0046872">
    <property type="term" value="F:metal ion binding"/>
    <property type="evidence" value="ECO:0007669"/>
    <property type="project" value="UniProtKB-KW"/>
</dbReference>
<keyword evidence="3" id="KW-0408">Iron</keyword>
<organism evidence="6 7">
    <name type="scientific">Desulfomonile tiedjei</name>
    <dbReference type="NCBI Taxonomy" id="2358"/>
    <lineage>
        <taxon>Bacteria</taxon>
        <taxon>Pseudomonadati</taxon>
        <taxon>Thermodesulfobacteriota</taxon>
        <taxon>Desulfomonilia</taxon>
        <taxon>Desulfomonilales</taxon>
        <taxon>Desulfomonilaceae</taxon>
        <taxon>Desulfomonile</taxon>
    </lineage>
</organism>
<sequence length="174" mass="19786">MLLTGYTKELFLPKCNPKFQSVHCVARLNEDVSEALPYLNTFVGGGDYVKSPPSLTIRAHGKLITVHSREIFVNALKDETEAERILGWLRKQINEAWENREQIKPTFEAPPAPQMMEILKLLPRTNCKKCGEPTCTVFAIRATEGVKEPDNCPGISHENRPKLEQYLAQFEFDI</sequence>
<dbReference type="EMBL" id="JACRDE010000338">
    <property type="protein sequence ID" value="MBI5250369.1"/>
    <property type="molecule type" value="Genomic_DNA"/>
</dbReference>
<dbReference type="Gene3D" id="1.10.15.40">
    <property type="entry name" value="Electron transport complex subunit B, putative Fe-S cluster"/>
    <property type="match status" value="1"/>
</dbReference>
<dbReference type="GO" id="GO:0051539">
    <property type="term" value="F:4 iron, 4 sulfur cluster binding"/>
    <property type="evidence" value="ECO:0007669"/>
    <property type="project" value="UniProtKB-KW"/>
</dbReference>
<feature type="domain" description="4Fe-4S" evidence="5">
    <location>
        <begin position="110"/>
        <end position="169"/>
    </location>
</feature>
<dbReference type="Proteomes" id="UP000807825">
    <property type="component" value="Unassembled WGS sequence"/>
</dbReference>
<accession>A0A9D6V2L9</accession>
<evidence type="ECO:0000313" key="7">
    <source>
        <dbReference type="Proteomes" id="UP000807825"/>
    </source>
</evidence>
<dbReference type="Pfam" id="PF04060">
    <property type="entry name" value="FeS"/>
    <property type="match status" value="1"/>
</dbReference>
<dbReference type="InterPro" id="IPR007202">
    <property type="entry name" value="4Fe-4S_dom"/>
</dbReference>
<keyword evidence="2" id="KW-0479">Metal-binding</keyword>